<dbReference type="EMBL" id="MN740336">
    <property type="protein sequence ID" value="QHU01256.1"/>
    <property type="molecule type" value="Genomic_DNA"/>
</dbReference>
<dbReference type="AlphaFoldDB" id="A0A6C0J934"/>
<name>A0A6C0J934_9ZZZZ</name>
<protein>
    <submittedName>
        <fullName evidence="1">Uncharacterized protein</fullName>
    </submittedName>
</protein>
<evidence type="ECO:0000313" key="1">
    <source>
        <dbReference type="EMBL" id="QHU01256.1"/>
    </source>
</evidence>
<sequence length="208" mass="24731">MERLSDEIYKLKISKSVNPEFIQDFSKINLNDLNLKEDDTILVGQVIFHTHICYVNNYKKKYFMSITNYFTEKTSTSIYPLQSKLNLVKSKVKDNPKKYFSKILKDQYGYVKINLETVQIFEIFNQNNVIIYAINIPTVKKKLKELKITKMIHLYTNPYLKELSTPILSNLFTQVLSTSINLLDRRFYFFYNKIKIAIKERIILEKII</sequence>
<organism evidence="1">
    <name type="scientific">viral metagenome</name>
    <dbReference type="NCBI Taxonomy" id="1070528"/>
    <lineage>
        <taxon>unclassified sequences</taxon>
        <taxon>metagenomes</taxon>
        <taxon>organismal metagenomes</taxon>
    </lineage>
</organism>
<accession>A0A6C0J934</accession>
<reference evidence="1" key="1">
    <citation type="journal article" date="2020" name="Nature">
        <title>Giant virus diversity and host interactions through global metagenomics.</title>
        <authorList>
            <person name="Schulz F."/>
            <person name="Roux S."/>
            <person name="Paez-Espino D."/>
            <person name="Jungbluth S."/>
            <person name="Walsh D.A."/>
            <person name="Denef V.J."/>
            <person name="McMahon K.D."/>
            <person name="Konstantinidis K.T."/>
            <person name="Eloe-Fadrosh E.A."/>
            <person name="Kyrpides N.C."/>
            <person name="Woyke T."/>
        </authorList>
    </citation>
    <scope>NUCLEOTIDE SEQUENCE</scope>
    <source>
        <strain evidence="1">GVMAG-M-3300025860-25</strain>
    </source>
</reference>
<proteinExistence type="predicted"/>